<reference evidence="8 9" key="1">
    <citation type="journal article" date="2016" name="PLoS ONE">
        <title>Complete Genome Sequence and Comparative Genomics of a Novel Myxobacterium Myxococcus hansupus.</title>
        <authorList>
            <person name="Sharma G."/>
            <person name="Narwani T."/>
            <person name="Subramanian S."/>
        </authorList>
    </citation>
    <scope>NUCLEOTIDE SEQUENCE [LARGE SCALE GENOMIC DNA]</scope>
    <source>
        <strain evidence="9">mixupus</strain>
    </source>
</reference>
<dbReference type="SUPFAM" id="SSF46689">
    <property type="entry name" value="Homeodomain-like"/>
    <property type="match status" value="1"/>
</dbReference>
<evidence type="ECO:0000313" key="9">
    <source>
        <dbReference type="Proteomes" id="UP000009026"/>
    </source>
</evidence>
<dbReference type="Gene3D" id="1.10.8.60">
    <property type="match status" value="1"/>
</dbReference>
<dbReference type="PROSITE" id="PS00675">
    <property type="entry name" value="SIGMA54_INTERACT_1"/>
    <property type="match status" value="1"/>
</dbReference>
<dbReference type="EMBL" id="CP012109">
    <property type="protein sequence ID" value="AKQ70180.1"/>
    <property type="molecule type" value="Genomic_DNA"/>
</dbReference>
<dbReference type="Pfam" id="PF25601">
    <property type="entry name" value="AAA_lid_14"/>
    <property type="match status" value="1"/>
</dbReference>
<evidence type="ECO:0000256" key="5">
    <source>
        <dbReference type="PROSITE-ProRule" id="PRU00169"/>
    </source>
</evidence>
<keyword evidence="9" id="KW-1185">Reference proteome</keyword>
<sequence length="451" mass="49348">MSTPKKRLLVLDDDAGVVDFLCESLDARGYEAVGRTSPEEALSLFEREPFDLVITDVEMPRMRGTEVLEALLTRKPGQLVVLITAFGSVELAVAAVKAGACDFVTKPFNIDALVLTLERAFRERQLRREIVRLRAAVPGDTPGGLVARSAAMQKALEVSRRAGRSDATVLLTGETGTGKSSLARFIHESSNRRAQPFLQLNCAALPASLAESELFGARRGAYTDAREDRAGVFVSAGGGTLFLDEVGELSLEVQAKLLQALETGRVRPLGSSTETPVRARVLAATNRPLETLLREGRFRADLYYRLNVIRIEVPPLRERREDILPLVDFFLGRLGEQQSREVLGVSASAMKRLMAHAWPGNVRELANLLERAVALADHDTLVPEDFDLPGGDDSGITSLLNRASGEDAPLEEVERAYVRRVVEAQGGNKAAAARILGINRRTLYRKLDLEE</sequence>
<keyword evidence="2" id="KW-0067">ATP-binding</keyword>
<dbReference type="GO" id="GO:0006355">
    <property type="term" value="P:regulation of DNA-templated transcription"/>
    <property type="evidence" value="ECO:0007669"/>
    <property type="project" value="InterPro"/>
</dbReference>
<dbReference type="InterPro" id="IPR011006">
    <property type="entry name" value="CheY-like_superfamily"/>
</dbReference>
<dbReference type="InterPro" id="IPR001789">
    <property type="entry name" value="Sig_transdc_resp-reg_receiver"/>
</dbReference>
<dbReference type="InterPro" id="IPR027417">
    <property type="entry name" value="P-loop_NTPase"/>
</dbReference>
<protein>
    <submittedName>
        <fullName evidence="8">Response regulator of zinc sigma-54-dependent two-component system</fullName>
    </submittedName>
</protein>
<dbReference type="KEGG" id="mym:A176_007092"/>
<dbReference type="SMART" id="SM00448">
    <property type="entry name" value="REC"/>
    <property type="match status" value="1"/>
</dbReference>
<feature type="domain" description="Response regulatory" evidence="7">
    <location>
        <begin position="7"/>
        <end position="121"/>
    </location>
</feature>
<dbReference type="PROSITE" id="PS50045">
    <property type="entry name" value="SIGMA54_INTERACT_4"/>
    <property type="match status" value="1"/>
</dbReference>
<dbReference type="InterPro" id="IPR002197">
    <property type="entry name" value="HTH_Fis"/>
</dbReference>
<dbReference type="PROSITE" id="PS00688">
    <property type="entry name" value="SIGMA54_INTERACT_3"/>
    <property type="match status" value="1"/>
</dbReference>
<dbReference type="OrthoDB" id="5383285at2"/>
<dbReference type="Pfam" id="PF02954">
    <property type="entry name" value="HTH_8"/>
    <property type="match status" value="1"/>
</dbReference>
<keyword evidence="5" id="KW-0597">Phosphoprotein</keyword>
<evidence type="ECO:0000313" key="8">
    <source>
        <dbReference type="EMBL" id="AKQ70180.1"/>
    </source>
</evidence>
<dbReference type="GO" id="GO:0000160">
    <property type="term" value="P:phosphorelay signal transduction system"/>
    <property type="evidence" value="ECO:0007669"/>
    <property type="project" value="InterPro"/>
</dbReference>
<gene>
    <name evidence="8" type="ORF">A176_007092</name>
</gene>
<keyword evidence="1" id="KW-0547">Nucleotide-binding</keyword>
<evidence type="ECO:0000256" key="2">
    <source>
        <dbReference type="ARBA" id="ARBA00022840"/>
    </source>
</evidence>
<feature type="modified residue" description="4-aspartylphosphate" evidence="5">
    <location>
        <position position="56"/>
    </location>
</feature>
<dbReference type="PANTHER" id="PTHR32071">
    <property type="entry name" value="TRANSCRIPTIONAL REGULATORY PROTEIN"/>
    <property type="match status" value="1"/>
</dbReference>
<proteinExistence type="predicted"/>
<dbReference type="SUPFAM" id="SSF52172">
    <property type="entry name" value="CheY-like"/>
    <property type="match status" value="1"/>
</dbReference>
<accession>A0A0H4X9D8</accession>
<dbReference type="RefSeq" id="WP_002638197.1">
    <property type="nucleotide sequence ID" value="NZ_CP012109.1"/>
</dbReference>
<dbReference type="PRINTS" id="PR01590">
    <property type="entry name" value="HTHFIS"/>
</dbReference>
<keyword evidence="4" id="KW-0804">Transcription</keyword>
<dbReference type="Pfam" id="PF00072">
    <property type="entry name" value="Response_reg"/>
    <property type="match status" value="1"/>
</dbReference>
<evidence type="ECO:0000259" key="7">
    <source>
        <dbReference type="PROSITE" id="PS50110"/>
    </source>
</evidence>
<organism evidence="8 9">
    <name type="scientific">Pseudomyxococcus hansupus</name>
    <dbReference type="NCBI Taxonomy" id="1297742"/>
    <lineage>
        <taxon>Bacteria</taxon>
        <taxon>Pseudomonadati</taxon>
        <taxon>Myxococcota</taxon>
        <taxon>Myxococcia</taxon>
        <taxon>Myxococcales</taxon>
        <taxon>Cystobacterineae</taxon>
        <taxon>Myxococcaceae</taxon>
        <taxon>Pseudomyxococcus</taxon>
    </lineage>
</organism>
<dbReference type="CDD" id="cd00009">
    <property type="entry name" value="AAA"/>
    <property type="match status" value="1"/>
</dbReference>
<dbReference type="Pfam" id="PF00158">
    <property type="entry name" value="Sigma54_activat"/>
    <property type="match status" value="1"/>
</dbReference>
<keyword evidence="3" id="KW-0805">Transcription regulation</keyword>
<dbReference type="InterPro" id="IPR058031">
    <property type="entry name" value="AAA_lid_NorR"/>
</dbReference>
<evidence type="ECO:0000256" key="3">
    <source>
        <dbReference type="ARBA" id="ARBA00023015"/>
    </source>
</evidence>
<dbReference type="InterPro" id="IPR009057">
    <property type="entry name" value="Homeodomain-like_sf"/>
</dbReference>
<dbReference type="SMART" id="SM00382">
    <property type="entry name" value="AAA"/>
    <property type="match status" value="1"/>
</dbReference>
<name>A0A0H4X9D8_9BACT</name>
<dbReference type="InterPro" id="IPR025944">
    <property type="entry name" value="Sigma_54_int_dom_CS"/>
</dbReference>
<dbReference type="InterPro" id="IPR003593">
    <property type="entry name" value="AAA+_ATPase"/>
</dbReference>
<dbReference type="Proteomes" id="UP000009026">
    <property type="component" value="Chromosome"/>
</dbReference>
<dbReference type="SUPFAM" id="SSF52540">
    <property type="entry name" value="P-loop containing nucleoside triphosphate hydrolases"/>
    <property type="match status" value="1"/>
</dbReference>
<dbReference type="Gene3D" id="1.10.10.60">
    <property type="entry name" value="Homeodomain-like"/>
    <property type="match status" value="1"/>
</dbReference>
<dbReference type="InterPro" id="IPR025662">
    <property type="entry name" value="Sigma_54_int_dom_ATP-bd_1"/>
</dbReference>
<evidence type="ECO:0000256" key="4">
    <source>
        <dbReference type="ARBA" id="ARBA00023163"/>
    </source>
</evidence>
<dbReference type="InterPro" id="IPR002078">
    <property type="entry name" value="Sigma_54_int"/>
</dbReference>
<dbReference type="AlphaFoldDB" id="A0A0H4X9D8"/>
<dbReference type="Gene3D" id="3.40.50.300">
    <property type="entry name" value="P-loop containing nucleotide triphosphate hydrolases"/>
    <property type="match status" value="1"/>
</dbReference>
<dbReference type="PROSITE" id="PS50110">
    <property type="entry name" value="RESPONSE_REGULATORY"/>
    <property type="match status" value="1"/>
</dbReference>
<dbReference type="FunFam" id="3.40.50.300:FF:000006">
    <property type="entry name" value="DNA-binding transcriptional regulator NtrC"/>
    <property type="match status" value="1"/>
</dbReference>
<feature type="domain" description="Sigma-54 factor interaction" evidence="6">
    <location>
        <begin position="145"/>
        <end position="374"/>
    </location>
</feature>
<evidence type="ECO:0000256" key="1">
    <source>
        <dbReference type="ARBA" id="ARBA00022741"/>
    </source>
</evidence>
<dbReference type="eggNOG" id="COG2204">
    <property type="taxonomic scope" value="Bacteria"/>
</dbReference>
<dbReference type="GO" id="GO:0043565">
    <property type="term" value="F:sequence-specific DNA binding"/>
    <property type="evidence" value="ECO:0007669"/>
    <property type="project" value="InterPro"/>
</dbReference>
<dbReference type="Gene3D" id="3.40.50.2300">
    <property type="match status" value="1"/>
</dbReference>
<dbReference type="GO" id="GO:0005524">
    <property type="term" value="F:ATP binding"/>
    <property type="evidence" value="ECO:0007669"/>
    <property type="project" value="UniProtKB-KW"/>
</dbReference>
<dbReference type="STRING" id="1297742.A176_007092"/>
<dbReference type="PATRIC" id="fig|1297742.4.peg.7204"/>
<evidence type="ECO:0000259" key="6">
    <source>
        <dbReference type="PROSITE" id="PS50045"/>
    </source>
</evidence>